<dbReference type="Proteomes" id="UP001596298">
    <property type="component" value="Unassembled WGS sequence"/>
</dbReference>
<evidence type="ECO:0000256" key="2">
    <source>
        <dbReference type="ARBA" id="ARBA00023315"/>
    </source>
</evidence>
<reference evidence="5" key="1">
    <citation type="journal article" date="2019" name="Int. J. Syst. Evol. Microbiol.">
        <title>The Global Catalogue of Microorganisms (GCM) 10K type strain sequencing project: providing services to taxonomists for standard genome sequencing and annotation.</title>
        <authorList>
            <consortium name="The Broad Institute Genomics Platform"/>
            <consortium name="The Broad Institute Genome Sequencing Center for Infectious Disease"/>
            <person name="Wu L."/>
            <person name="Ma J."/>
        </authorList>
    </citation>
    <scope>NUCLEOTIDE SEQUENCE [LARGE SCALE GENOMIC DNA]</scope>
    <source>
        <strain evidence="5">CCUG 58127</strain>
    </source>
</reference>
<dbReference type="EC" id="2.3.1.-" evidence="4"/>
<evidence type="ECO:0000256" key="1">
    <source>
        <dbReference type="ARBA" id="ARBA00022679"/>
    </source>
</evidence>
<accession>A0ABW2AKB1</accession>
<organism evidence="4 5">
    <name type="scientific">Flexivirga alba</name>
    <dbReference type="NCBI Taxonomy" id="702742"/>
    <lineage>
        <taxon>Bacteria</taxon>
        <taxon>Bacillati</taxon>
        <taxon>Actinomycetota</taxon>
        <taxon>Actinomycetes</taxon>
        <taxon>Micrococcales</taxon>
        <taxon>Dermacoccaceae</taxon>
        <taxon>Flexivirga</taxon>
    </lineage>
</organism>
<dbReference type="EMBL" id="JBHSWH010000001">
    <property type="protein sequence ID" value="MFC6707301.1"/>
    <property type="molecule type" value="Genomic_DNA"/>
</dbReference>
<dbReference type="PROSITE" id="PS51186">
    <property type="entry name" value="GNAT"/>
    <property type="match status" value="1"/>
</dbReference>
<dbReference type="Gene3D" id="3.40.630.30">
    <property type="match status" value="1"/>
</dbReference>
<name>A0ABW2AKB1_9MICO</name>
<evidence type="ECO:0000259" key="3">
    <source>
        <dbReference type="PROSITE" id="PS51186"/>
    </source>
</evidence>
<keyword evidence="2 4" id="KW-0012">Acyltransferase</keyword>
<dbReference type="InterPro" id="IPR050832">
    <property type="entry name" value="Bact_Acetyltransf"/>
</dbReference>
<protein>
    <submittedName>
        <fullName evidence="4">GNAT family N-acetyltransferase</fullName>
        <ecNumber evidence="4">2.3.1.-</ecNumber>
    </submittedName>
</protein>
<dbReference type="RefSeq" id="WP_382403973.1">
    <property type="nucleotide sequence ID" value="NZ_JBHSWH010000001.1"/>
</dbReference>
<dbReference type="PANTHER" id="PTHR43877">
    <property type="entry name" value="AMINOALKYLPHOSPHONATE N-ACETYLTRANSFERASE-RELATED-RELATED"/>
    <property type="match status" value="1"/>
</dbReference>
<keyword evidence="1 4" id="KW-0808">Transferase</keyword>
<proteinExistence type="predicted"/>
<comment type="caution">
    <text evidence="4">The sequence shown here is derived from an EMBL/GenBank/DDBJ whole genome shotgun (WGS) entry which is preliminary data.</text>
</comment>
<dbReference type="GO" id="GO:0016746">
    <property type="term" value="F:acyltransferase activity"/>
    <property type="evidence" value="ECO:0007669"/>
    <property type="project" value="UniProtKB-KW"/>
</dbReference>
<feature type="domain" description="N-acetyltransferase" evidence="3">
    <location>
        <begin position="1"/>
        <end position="153"/>
    </location>
</feature>
<dbReference type="SUPFAM" id="SSF55729">
    <property type="entry name" value="Acyl-CoA N-acyltransferases (Nat)"/>
    <property type="match status" value="1"/>
</dbReference>
<gene>
    <name evidence="4" type="ORF">ACFQDH_19080</name>
</gene>
<evidence type="ECO:0000313" key="5">
    <source>
        <dbReference type="Proteomes" id="UP001596298"/>
    </source>
</evidence>
<dbReference type="Pfam" id="PF00583">
    <property type="entry name" value="Acetyltransf_1"/>
    <property type="match status" value="1"/>
</dbReference>
<evidence type="ECO:0000313" key="4">
    <source>
        <dbReference type="EMBL" id="MFC6707301.1"/>
    </source>
</evidence>
<keyword evidence="5" id="KW-1185">Reference proteome</keyword>
<dbReference type="InterPro" id="IPR016181">
    <property type="entry name" value="Acyl_CoA_acyltransferase"/>
</dbReference>
<dbReference type="InterPro" id="IPR000182">
    <property type="entry name" value="GNAT_dom"/>
</dbReference>
<sequence>MTSGDEQELVSLWRQAKCAEGHSDDQVDRALRDGRLVRSCARSDVRIYLASIDSEPVGYTIVMSGPVSALHETLAVWLDVLWVKPGKRQRGIAAALLTTVAAYAEHIGAPEVVSCVPSSSRDANRFFARLGFSAVVTERSTTPAALRRRLAGPDISVVSDAVRRRRSLRARARESALAK</sequence>